<accession>A0A6I6M0I0</accession>
<name>A0A6I6M0I0_STUST</name>
<gene>
    <name evidence="2" type="ORF">GQA94_19865</name>
</gene>
<dbReference type="AlphaFoldDB" id="A0A6I6M0I0"/>
<dbReference type="RefSeq" id="WP_158189623.1">
    <property type="nucleotide sequence ID" value="NZ_CP046902.1"/>
</dbReference>
<protein>
    <submittedName>
        <fullName evidence="2">Transcriptional regulator</fullName>
    </submittedName>
</protein>
<feature type="transmembrane region" description="Helical" evidence="1">
    <location>
        <begin position="106"/>
        <end position="122"/>
    </location>
</feature>
<feature type="transmembrane region" description="Helical" evidence="1">
    <location>
        <begin position="80"/>
        <end position="100"/>
    </location>
</feature>
<dbReference type="PANTHER" id="PTHR35867:SF1">
    <property type="entry name" value="PROTEIN RSEC"/>
    <property type="match status" value="1"/>
</dbReference>
<dbReference type="InterPro" id="IPR026268">
    <property type="entry name" value="RseC"/>
</dbReference>
<dbReference type="Proteomes" id="UP000438983">
    <property type="component" value="Chromosome"/>
</dbReference>
<dbReference type="PIRSF" id="PIRSF004923">
    <property type="entry name" value="RseC"/>
    <property type="match status" value="1"/>
</dbReference>
<evidence type="ECO:0000313" key="3">
    <source>
        <dbReference type="Proteomes" id="UP000438983"/>
    </source>
</evidence>
<dbReference type="Pfam" id="PF04246">
    <property type="entry name" value="RseC_MucC"/>
    <property type="match status" value="1"/>
</dbReference>
<dbReference type="InterPro" id="IPR007359">
    <property type="entry name" value="SigmaE_reg_RseC_MucC"/>
</dbReference>
<dbReference type="EMBL" id="CP046902">
    <property type="protein sequence ID" value="QGZ32191.1"/>
    <property type="molecule type" value="Genomic_DNA"/>
</dbReference>
<evidence type="ECO:0000256" key="1">
    <source>
        <dbReference type="SAM" id="Phobius"/>
    </source>
</evidence>
<keyword evidence="1" id="KW-1133">Transmembrane helix</keyword>
<dbReference type="PANTHER" id="PTHR35867">
    <property type="entry name" value="PROTEIN RSEC"/>
    <property type="match status" value="1"/>
</dbReference>
<evidence type="ECO:0000313" key="2">
    <source>
        <dbReference type="EMBL" id="QGZ32191.1"/>
    </source>
</evidence>
<dbReference type="OrthoDB" id="9795854at2"/>
<proteinExistence type="predicted"/>
<organism evidence="2 3">
    <name type="scientific">Stutzerimonas stutzeri</name>
    <name type="common">Pseudomonas stutzeri</name>
    <dbReference type="NCBI Taxonomy" id="316"/>
    <lineage>
        <taxon>Bacteria</taxon>
        <taxon>Pseudomonadati</taxon>
        <taxon>Pseudomonadota</taxon>
        <taxon>Gammaproteobacteria</taxon>
        <taxon>Pseudomonadales</taxon>
        <taxon>Pseudomonadaceae</taxon>
        <taxon>Stutzerimonas</taxon>
    </lineage>
</organism>
<keyword evidence="1" id="KW-0472">Membrane</keyword>
<keyword evidence="1" id="KW-0812">Transmembrane</keyword>
<reference evidence="2 3" key="1">
    <citation type="submission" date="2019-12" db="EMBL/GenBank/DDBJ databases">
        <title>Complete genome sequence of Pseudomonas stutzeri.</title>
        <authorList>
            <person name="Lim S.R."/>
            <person name="Kim J.H."/>
        </authorList>
    </citation>
    <scope>NUCLEOTIDE SEQUENCE [LARGE SCALE GENOMIC DNA]</scope>
    <source>
        <strain evidence="2 3">PM101005</strain>
    </source>
</reference>
<sequence length="167" mass="17732">MIEEPGRVIAVETGAVWVETQRRSTCSGCSARNGCGQGLMDRLGVRERAGLIRALSDLHLNVGDSVVVGIGERVLLRGAVLVYLFPLLALLASALIASALSAAEPYVMLAAVAGFVVAWLIVRKRSQQTSGDPELQPVVLRAVLASAATSARNDLFVRENEFEGSTQ</sequence>